<dbReference type="Proteomes" id="UP000499080">
    <property type="component" value="Unassembled WGS sequence"/>
</dbReference>
<dbReference type="EMBL" id="BGPR01000022">
    <property type="protein sequence ID" value="GBL80704.1"/>
    <property type="molecule type" value="Genomic_DNA"/>
</dbReference>
<evidence type="ECO:0000313" key="1">
    <source>
        <dbReference type="EMBL" id="GBL80704.1"/>
    </source>
</evidence>
<dbReference type="AlphaFoldDB" id="A0A4Y2ANW7"/>
<sequence length="90" mass="10093">MSLHGKLAASSFHDDLEAFVNLLQACTLVMTNLCQACCKLKLLSGFTILHSIQNIEQDRKNIVQYLCANRMLETVALLAEGRFIKYGRGF</sequence>
<evidence type="ECO:0000313" key="2">
    <source>
        <dbReference type="Proteomes" id="UP000499080"/>
    </source>
</evidence>
<name>A0A4Y2ANW7_ARAVE</name>
<protein>
    <submittedName>
        <fullName evidence="1">Uncharacterized protein</fullName>
    </submittedName>
</protein>
<gene>
    <name evidence="1" type="ORF">AVEN_225349_1</name>
</gene>
<accession>A0A4Y2ANW7</accession>
<proteinExistence type="predicted"/>
<keyword evidence="2" id="KW-1185">Reference proteome</keyword>
<organism evidence="1 2">
    <name type="scientific">Araneus ventricosus</name>
    <name type="common">Orbweaver spider</name>
    <name type="synonym">Epeira ventricosa</name>
    <dbReference type="NCBI Taxonomy" id="182803"/>
    <lineage>
        <taxon>Eukaryota</taxon>
        <taxon>Metazoa</taxon>
        <taxon>Ecdysozoa</taxon>
        <taxon>Arthropoda</taxon>
        <taxon>Chelicerata</taxon>
        <taxon>Arachnida</taxon>
        <taxon>Araneae</taxon>
        <taxon>Araneomorphae</taxon>
        <taxon>Entelegynae</taxon>
        <taxon>Araneoidea</taxon>
        <taxon>Araneidae</taxon>
        <taxon>Araneus</taxon>
    </lineage>
</organism>
<reference evidence="1 2" key="1">
    <citation type="journal article" date="2019" name="Sci. Rep.">
        <title>Orb-weaving spider Araneus ventricosus genome elucidates the spidroin gene catalogue.</title>
        <authorList>
            <person name="Kono N."/>
            <person name="Nakamura H."/>
            <person name="Ohtoshi R."/>
            <person name="Moran D.A.P."/>
            <person name="Shinohara A."/>
            <person name="Yoshida Y."/>
            <person name="Fujiwara M."/>
            <person name="Mori M."/>
            <person name="Tomita M."/>
            <person name="Arakawa K."/>
        </authorList>
    </citation>
    <scope>NUCLEOTIDE SEQUENCE [LARGE SCALE GENOMIC DNA]</scope>
</reference>
<comment type="caution">
    <text evidence="1">The sequence shown here is derived from an EMBL/GenBank/DDBJ whole genome shotgun (WGS) entry which is preliminary data.</text>
</comment>